<name>A0A1F6C5U8_9BACT</name>
<dbReference type="SUPFAM" id="SSF49299">
    <property type="entry name" value="PKD domain"/>
    <property type="match status" value="1"/>
</dbReference>
<dbReference type="Gene3D" id="1.10.101.10">
    <property type="entry name" value="PGBD-like superfamily/PGBD"/>
    <property type="match status" value="1"/>
</dbReference>
<evidence type="ECO:0000313" key="4">
    <source>
        <dbReference type="EMBL" id="OGG44519.1"/>
    </source>
</evidence>
<reference evidence="4 5" key="1">
    <citation type="journal article" date="2016" name="Nat. Commun.">
        <title>Thousands of microbial genomes shed light on interconnected biogeochemical processes in an aquifer system.</title>
        <authorList>
            <person name="Anantharaman K."/>
            <person name="Brown C.T."/>
            <person name="Hug L.A."/>
            <person name="Sharon I."/>
            <person name="Castelle C.J."/>
            <person name="Probst A.J."/>
            <person name="Thomas B.C."/>
            <person name="Singh A."/>
            <person name="Wilkins M.J."/>
            <person name="Karaoz U."/>
            <person name="Brodie E.L."/>
            <person name="Williams K.H."/>
            <person name="Hubbard S.S."/>
            <person name="Banfield J.F."/>
        </authorList>
    </citation>
    <scope>NUCLEOTIDE SEQUENCE [LARGE SCALE GENOMIC DNA]</scope>
</reference>
<proteinExistence type="predicted"/>
<evidence type="ECO:0000256" key="2">
    <source>
        <dbReference type="SAM" id="SignalP"/>
    </source>
</evidence>
<comment type="caution">
    <text evidence="4">The sequence shown here is derived from an EMBL/GenBank/DDBJ whole genome shotgun (WGS) entry which is preliminary data.</text>
</comment>
<keyword evidence="2" id="KW-0732">Signal</keyword>
<dbReference type="InterPro" id="IPR013783">
    <property type="entry name" value="Ig-like_fold"/>
</dbReference>
<dbReference type="InterPro" id="IPR036365">
    <property type="entry name" value="PGBD-like_sf"/>
</dbReference>
<dbReference type="Proteomes" id="UP000178249">
    <property type="component" value="Unassembled WGS sequence"/>
</dbReference>
<dbReference type="Pfam" id="PF01471">
    <property type="entry name" value="PG_binding_1"/>
    <property type="match status" value="1"/>
</dbReference>
<sequence length="1209" mass="126884">MRSIKIVAPLIAVVLCLSIATPANAAALTSTQIQAILSLLSSFGADQGTINNVNASLTGQSTATPPTPPMPSDDETTGSTVSSCPTLTRTLFRGTTDANTNGEVSALQGFLSDYFNLSEDIIVGFYGAKTELYVKKFQAKMGIDQVGYVGKLTRAAIARVCGGSSPTTPPTPTGAAEIKVDVDGSYMLNIVYNNLPLSKITLVSATTGKEFSGDDNVSGSGAIEGNYQTKAGDSYYFKVVAHSTGREVARSNIFYIGTSVPTNSVLFSASPNSGLAPLKVRFTSNKYSTHDASEPQHYVDFGDGAESGRIICLNSTGTDLGSYRCLEWGIEHTYTSSGTYTAKLVRTVYDSTCLDLCTPWETHKETLGTATITVGGTSTTGVTIITPNEEAYYYYGQQLTVSWNSTGSFPKGSTACVTLRNENTGNSFAFPSGGGNCVGVAGLEPLRSVTGTIIRTAGYDLAPGSYRAVVRVTAPATSDGRDGALLATDTSDKYFKIVDSISTNGISVTAPNGGEQWEIGQLNTITWSPYGYNPDVNPAKDVNVFLERLDGSTAGQIMDTGKASLHTYFNIGGYNNWAEPGQYRVYVGNRVTGATDRSDGTFTLLPRGVDIKVNGSDGPVTLTDNQKVTVSIKTGANFTNCTLNGVRPTFGGNPGISLGQAAAGGSSFSEGYAYAPTPGSGTSIYLLCKKADGSTRSDSVQVNIGGTSASLQVTSPNGGEQFRINGDPVEIYWTQKGIGSASIALYKNDQWYSWINKTVTDQSFSSTSAGADSFRYAWNFLNPPIISDGDLGKNIFKIYITGQKADGTGYIDDKSDAPFGFSASTPTQTTTGPQVNAMSCSTPPKTGLGAGTLACYGLWDFSKEFGDDQNMCPTGSNGYSLATTGCVIATSACASGKATASRVVDIYTPWHSNPAIPLATTAEIDQYARNLNSTSAAVSKQIIRLWEYSCSGAPTVVTTSVISCAYKSDSRTTSDTLALTQTPSNGDCVASCKVTRNEKYGIADSGTCTFNVNGALTLTHIVGEALPDLGATDLQASFSQAGLPTFSAKITNKGSAAATTFQNLFQITDTALSKTLVYFSGNAITSLGAGASATITSDSTPLLGTNPYTTPGTYKVRACANYRAPYWTEHIPEADDAALSNLRDYNCTGWSEISNKPQGQVNAGGTNNLASAAAALSDSQIQSILNFLGVFGADQSVITNVNTSLRGQR</sequence>
<dbReference type="EMBL" id="MFKP01000007">
    <property type="protein sequence ID" value="OGG44519.1"/>
    <property type="molecule type" value="Genomic_DNA"/>
</dbReference>
<protein>
    <recommendedName>
        <fullName evidence="3">Peptidoglycan binding-like domain-containing protein</fullName>
    </recommendedName>
</protein>
<dbReference type="AlphaFoldDB" id="A0A1F6C5U8"/>
<dbReference type="InterPro" id="IPR002477">
    <property type="entry name" value="Peptidoglycan-bd-like"/>
</dbReference>
<gene>
    <name evidence="4" type="ORF">A2841_02920</name>
</gene>
<accession>A0A1F6C5U8</accession>
<feature type="region of interest" description="Disordered" evidence="1">
    <location>
        <begin position="56"/>
        <end position="83"/>
    </location>
</feature>
<evidence type="ECO:0000313" key="5">
    <source>
        <dbReference type="Proteomes" id="UP000178249"/>
    </source>
</evidence>
<feature type="signal peptide" evidence="2">
    <location>
        <begin position="1"/>
        <end position="25"/>
    </location>
</feature>
<dbReference type="SUPFAM" id="SSF47090">
    <property type="entry name" value="PGBD-like"/>
    <property type="match status" value="1"/>
</dbReference>
<dbReference type="InterPro" id="IPR035986">
    <property type="entry name" value="PKD_dom_sf"/>
</dbReference>
<organism evidence="4 5">
    <name type="scientific">Candidatus Kaiserbacteria bacterium RIFCSPHIGHO2_01_FULL_48_10</name>
    <dbReference type="NCBI Taxonomy" id="1798476"/>
    <lineage>
        <taxon>Bacteria</taxon>
        <taxon>Candidatus Kaiseribacteriota</taxon>
    </lineage>
</organism>
<feature type="domain" description="Peptidoglycan binding-like" evidence="3">
    <location>
        <begin position="101"/>
        <end position="157"/>
    </location>
</feature>
<dbReference type="InterPro" id="IPR036366">
    <property type="entry name" value="PGBDSf"/>
</dbReference>
<dbReference type="Gene3D" id="2.60.40.10">
    <property type="entry name" value="Immunoglobulins"/>
    <property type="match status" value="2"/>
</dbReference>
<evidence type="ECO:0000256" key="1">
    <source>
        <dbReference type="SAM" id="MobiDB-lite"/>
    </source>
</evidence>
<evidence type="ECO:0000259" key="3">
    <source>
        <dbReference type="Pfam" id="PF01471"/>
    </source>
</evidence>
<feature type="chain" id="PRO_5009523247" description="Peptidoglycan binding-like domain-containing protein" evidence="2">
    <location>
        <begin position="26"/>
        <end position="1209"/>
    </location>
</feature>